<keyword evidence="8" id="KW-0670">Pyruvate</keyword>
<keyword evidence="2 6" id="KW-0949">S-adenosyl-L-methionine</keyword>
<reference evidence="8 9" key="1">
    <citation type="submission" date="2016-09" db="EMBL/GenBank/DDBJ databases">
        <title>Complete genome of Desulfosporosinus sp. OL.</title>
        <authorList>
            <person name="Mardanov A."/>
            <person name="Beletsky A."/>
            <person name="Panova A."/>
            <person name="Karnachuk O."/>
            <person name="Ravin N."/>
        </authorList>
    </citation>
    <scope>NUCLEOTIDE SEQUENCE [LARGE SCALE GENOMIC DNA]</scope>
    <source>
        <strain evidence="8 9">OL</strain>
    </source>
</reference>
<evidence type="ECO:0000256" key="6">
    <source>
        <dbReference type="PIRSR" id="PIRSR004869-50"/>
    </source>
</evidence>
<dbReference type="CDD" id="cd01335">
    <property type="entry name" value="Radical_SAM"/>
    <property type="match status" value="1"/>
</dbReference>
<keyword evidence="3 6" id="KW-0479">Metal-binding</keyword>
<name>A0A1Q8QW40_9FIRM</name>
<comment type="cofactor">
    <cofactor evidence="6">
        <name>[4Fe-4S] cluster</name>
        <dbReference type="ChEBI" id="CHEBI:49883"/>
    </cofactor>
    <text evidence="6">Binds 1 [4Fe-4S] cluster. The cluster is coordinated with 3 cysteines and an exchangeable S-adenosyl-L-methionine.</text>
</comment>
<keyword evidence="4 6" id="KW-0408">Iron</keyword>
<dbReference type="PIRSF" id="PIRSF004869">
    <property type="entry name" value="PflX_prd"/>
    <property type="match status" value="1"/>
</dbReference>
<evidence type="ECO:0000256" key="1">
    <source>
        <dbReference type="ARBA" id="ARBA00022485"/>
    </source>
</evidence>
<comment type="caution">
    <text evidence="8">The sequence shown here is derived from an EMBL/GenBank/DDBJ whole genome shotgun (WGS) entry which is preliminary data.</text>
</comment>
<protein>
    <submittedName>
        <fullName evidence="8">Radical SAM, Pyruvate-formate lyase-activating enzyme like</fullName>
    </submittedName>
</protein>
<feature type="binding site" evidence="6">
    <location>
        <position position="97"/>
    </location>
    <ligand>
        <name>[4Fe-4S] cluster</name>
        <dbReference type="ChEBI" id="CHEBI:49883"/>
        <note>4Fe-4S-S-AdoMet</note>
    </ligand>
</feature>
<keyword evidence="9" id="KW-1185">Reference proteome</keyword>
<dbReference type="SFLD" id="SFLDG01101">
    <property type="entry name" value="Uncharacterised_Radical_SAM_Su"/>
    <property type="match status" value="1"/>
</dbReference>
<dbReference type="InterPro" id="IPR027596">
    <property type="entry name" value="AmmeMemoSam_rS"/>
</dbReference>
<dbReference type="PANTHER" id="PTHR30352:SF5">
    <property type="entry name" value="PYRUVATE FORMATE-LYASE 1-ACTIVATING ENZYME"/>
    <property type="match status" value="1"/>
</dbReference>
<dbReference type="GO" id="GO:0051539">
    <property type="term" value="F:4 iron, 4 sulfur cluster binding"/>
    <property type="evidence" value="ECO:0007669"/>
    <property type="project" value="UniProtKB-KW"/>
</dbReference>
<organism evidence="8 9">
    <name type="scientific">Desulfosporosinus metallidurans</name>
    <dbReference type="NCBI Taxonomy" id="1888891"/>
    <lineage>
        <taxon>Bacteria</taxon>
        <taxon>Bacillati</taxon>
        <taxon>Bacillota</taxon>
        <taxon>Clostridia</taxon>
        <taxon>Eubacteriales</taxon>
        <taxon>Desulfitobacteriaceae</taxon>
        <taxon>Desulfosporosinus</taxon>
    </lineage>
</organism>
<dbReference type="NCBIfam" id="TIGR04337">
    <property type="entry name" value="AmmeMemoSam_rS"/>
    <property type="match status" value="1"/>
</dbReference>
<keyword evidence="1" id="KW-0004">4Fe-4S</keyword>
<dbReference type="InterPro" id="IPR013785">
    <property type="entry name" value="Aldolase_TIM"/>
</dbReference>
<dbReference type="SUPFAM" id="SSF102114">
    <property type="entry name" value="Radical SAM enzymes"/>
    <property type="match status" value="1"/>
</dbReference>
<feature type="binding site" evidence="6">
    <location>
        <position position="94"/>
    </location>
    <ligand>
        <name>[4Fe-4S] cluster</name>
        <dbReference type="ChEBI" id="CHEBI:49883"/>
        <note>4Fe-4S-S-AdoMet</note>
    </ligand>
</feature>
<dbReference type="InterPro" id="IPR007197">
    <property type="entry name" value="rSAM"/>
</dbReference>
<sequence length="298" mass="33404">MRKEGGVKIIEAILYQELENGILKCAVCNHRCTIEEGKRGICGVRENRQGKLYALNYGKTIAVHADLIEKKPLYHFLPGTMIYSLASVGCNFRCSWCQNWEIAQSPKPSKPIEGVDISPEEHVRRALDYACPSLAYTYSEPTIFAEYALETMKLAREKGLKNVWVTNGYMSRETLDAILPYLDAANVDFKGPNDGVYESYCGGKAEPIMENLKYLHEAGVHLEITTLVVPGVNDKPSQLEMIAQFIAAELSQDVPWHVSRFFPSWKMMDTPITPVETLEKAKVIGKNAGLKYIHVGNV</sequence>
<dbReference type="InterPro" id="IPR034457">
    <property type="entry name" value="Organic_radical-activating"/>
</dbReference>
<gene>
    <name evidence="8" type="ORF">DSOL_2579</name>
</gene>
<dbReference type="EMBL" id="MLBF01000017">
    <property type="protein sequence ID" value="OLN31554.1"/>
    <property type="molecule type" value="Genomic_DNA"/>
</dbReference>
<dbReference type="SFLD" id="SFLDS00029">
    <property type="entry name" value="Radical_SAM"/>
    <property type="match status" value="1"/>
</dbReference>
<dbReference type="RefSeq" id="WP_235838800.1">
    <property type="nucleotide sequence ID" value="NZ_MLBF01000017.1"/>
</dbReference>
<evidence type="ECO:0000256" key="2">
    <source>
        <dbReference type="ARBA" id="ARBA00022691"/>
    </source>
</evidence>
<evidence type="ECO:0000256" key="3">
    <source>
        <dbReference type="ARBA" id="ARBA00022723"/>
    </source>
</evidence>
<dbReference type="GO" id="GO:0016829">
    <property type="term" value="F:lyase activity"/>
    <property type="evidence" value="ECO:0007669"/>
    <property type="project" value="UniProtKB-KW"/>
</dbReference>
<dbReference type="Gene3D" id="3.20.20.70">
    <property type="entry name" value="Aldolase class I"/>
    <property type="match status" value="1"/>
</dbReference>
<evidence type="ECO:0000259" key="7">
    <source>
        <dbReference type="PROSITE" id="PS51918"/>
    </source>
</evidence>
<keyword evidence="8" id="KW-0456">Lyase</keyword>
<evidence type="ECO:0000313" key="8">
    <source>
        <dbReference type="EMBL" id="OLN31554.1"/>
    </source>
</evidence>
<dbReference type="InterPro" id="IPR058240">
    <property type="entry name" value="rSAM_sf"/>
</dbReference>
<feature type="binding site" evidence="6">
    <location>
        <position position="90"/>
    </location>
    <ligand>
        <name>[4Fe-4S] cluster</name>
        <dbReference type="ChEBI" id="CHEBI:49883"/>
        <note>4Fe-4S-S-AdoMet</note>
    </ligand>
</feature>
<dbReference type="STRING" id="1888891.DSOL_2579"/>
<feature type="domain" description="Radical SAM core" evidence="7">
    <location>
        <begin position="75"/>
        <end position="291"/>
    </location>
</feature>
<evidence type="ECO:0000256" key="4">
    <source>
        <dbReference type="ARBA" id="ARBA00023004"/>
    </source>
</evidence>
<accession>A0A1Q8QW40</accession>
<evidence type="ECO:0000313" key="9">
    <source>
        <dbReference type="Proteomes" id="UP000186102"/>
    </source>
</evidence>
<dbReference type="GO" id="GO:0046872">
    <property type="term" value="F:metal ion binding"/>
    <property type="evidence" value="ECO:0007669"/>
    <property type="project" value="UniProtKB-KW"/>
</dbReference>
<evidence type="ECO:0000256" key="5">
    <source>
        <dbReference type="ARBA" id="ARBA00023014"/>
    </source>
</evidence>
<keyword evidence="5 6" id="KW-0411">Iron-sulfur</keyword>
<dbReference type="InterPro" id="IPR016431">
    <property type="entry name" value="Pyrv-formate_lyase-activ_prd"/>
</dbReference>
<dbReference type="PROSITE" id="PS51918">
    <property type="entry name" value="RADICAL_SAM"/>
    <property type="match status" value="1"/>
</dbReference>
<dbReference type="Proteomes" id="UP000186102">
    <property type="component" value="Unassembled WGS sequence"/>
</dbReference>
<dbReference type="AlphaFoldDB" id="A0A1Q8QW40"/>
<proteinExistence type="predicted"/>
<dbReference type="Pfam" id="PF04055">
    <property type="entry name" value="Radical_SAM"/>
    <property type="match status" value="1"/>
</dbReference>
<dbReference type="PANTHER" id="PTHR30352">
    <property type="entry name" value="PYRUVATE FORMATE-LYASE-ACTIVATING ENZYME"/>
    <property type="match status" value="1"/>
</dbReference>